<evidence type="ECO:0000313" key="2">
    <source>
        <dbReference type="EMBL" id="TPG44262.1"/>
    </source>
</evidence>
<proteinExistence type="predicted"/>
<name>A0A502F4D8_9PROT</name>
<dbReference type="Pfam" id="PF00535">
    <property type="entry name" value="Glycos_transf_2"/>
    <property type="match status" value="1"/>
</dbReference>
<dbReference type="InterPro" id="IPR029044">
    <property type="entry name" value="Nucleotide-diphossugar_trans"/>
</dbReference>
<dbReference type="AlphaFoldDB" id="A0A502F4D8"/>
<dbReference type="InterPro" id="IPR001173">
    <property type="entry name" value="Glyco_trans_2-like"/>
</dbReference>
<dbReference type="InterPro" id="IPR050256">
    <property type="entry name" value="Glycosyltransferase_2"/>
</dbReference>
<reference evidence="2 3" key="1">
    <citation type="journal article" date="2019" name="Environ. Microbiol.">
        <title>Species interactions and distinct microbial communities in high Arctic permafrost affected cryosols are associated with the CH4 and CO2 gas fluxes.</title>
        <authorList>
            <person name="Altshuler I."/>
            <person name="Hamel J."/>
            <person name="Turney S."/>
            <person name="Magnuson E."/>
            <person name="Levesque R."/>
            <person name="Greer C."/>
            <person name="Whyte L.G."/>
        </authorList>
    </citation>
    <scope>NUCLEOTIDE SEQUENCE [LARGE SCALE GENOMIC DNA]</scope>
    <source>
        <strain evidence="2 3">S9.3B</strain>
    </source>
</reference>
<dbReference type="PANTHER" id="PTHR48090">
    <property type="entry name" value="UNDECAPRENYL-PHOSPHATE 4-DEOXY-4-FORMAMIDO-L-ARABINOSE TRANSFERASE-RELATED"/>
    <property type="match status" value="1"/>
</dbReference>
<keyword evidence="2" id="KW-0808">Transferase</keyword>
<dbReference type="EMBL" id="RCZP01000055">
    <property type="protein sequence ID" value="TPG44262.1"/>
    <property type="molecule type" value="Genomic_DNA"/>
</dbReference>
<evidence type="ECO:0000313" key="3">
    <source>
        <dbReference type="Proteomes" id="UP000317078"/>
    </source>
</evidence>
<sequence length="256" mass="28205">MSPGEPYQRDWPTPLGPRLIGANAPTVSLVIPTLNEAENLRVLLPQLPGWVKEVIIVDGHSTDGTPEVARGLRRDVRVVMQPVRGKGAALRAGFAAAEGDMIIALDADCSMHPREIIMLVGALMSGADFVKGSRFLQGGGTIDMSLFRMAGNWGLTQIVRLLYGGSFSDLCYGYFGFWTRHVPLLEPTCDGFEVETFLNLTALKSGLKVMEVPSFEELRLHGESNLRAIPDGWRVLKTILRERFGRRAGRREMRAA</sequence>
<dbReference type="CDD" id="cd04179">
    <property type="entry name" value="DPM_DPG-synthase_like"/>
    <property type="match status" value="1"/>
</dbReference>
<keyword evidence="3" id="KW-1185">Reference proteome</keyword>
<feature type="domain" description="Glycosyltransferase 2-like" evidence="1">
    <location>
        <begin position="28"/>
        <end position="149"/>
    </location>
</feature>
<dbReference type="PANTHER" id="PTHR48090:SF7">
    <property type="entry name" value="RFBJ PROTEIN"/>
    <property type="match status" value="1"/>
</dbReference>
<dbReference type="SUPFAM" id="SSF53448">
    <property type="entry name" value="Nucleotide-diphospho-sugar transferases"/>
    <property type="match status" value="1"/>
</dbReference>
<evidence type="ECO:0000259" key="1">
    <source>
        <dbReference type="Pfam" id="PF00535"/>
    </source>
</evidence>
<protein>
    <submittedName>
        <fullName evidence="2">Glycosyltransferase family 2 protein</fullName>
    </submittedName>
</protein>
<comment type="caution">
    <text evidence="2">The sequence shown here is derived from an EMBL/GenBank/DDBJ whole genome shotgun (WGS) entry which is preliminary data.</text>
</comment>
<dbReference type="Proteomes" id="UP000317078">
    <property type="component" value="Unassembled WGS sequence"/>
</dbReference>
<dbReference type="GO" id="GO:0016740">
    <property type="term" value="F:transferase activity"/>
    <property type="evidence" value="ECO:0007669"/>
    <property type="project" value="UniProtKB-KW"/>
</dbReference>
<dbReference type="OrthoDB" id="3177103at2"/>
<organism evidence="2 3">
    <name type="scientific">Muricoccus nepalensis</name>
    <dbReference type="NCBI Taxonomy" id="1854500"/>
    <lineage>
        <taxon>Bacteria</taxon>
        <taxon>Pseudomonadati</taxon>
        <taxon>Pseudomonadota</taxon>
        <taxon>Alphaproteobacteria</taxon>
        <taxon>Acetobacterales</taxon>
        <taxon>Roseomonadaceae</taxon>
        <taxon>Muricoccus</taxon>
    </lineage>
</organism>
<accession>A0A502F4D8</accession>
<dbReference type="Gene3D" id="3.90.550.10">
    <property type="entry name" value="Spore Coat Polysaccharide Biosynthesis Protein SpsA, Chain A"/>
    <property type="match status" value="1"/>
</dbReference>
<gene>
    <name evidence="2" type="ORF">EAH89_27575</name>
</gene>